<dbReference type="InterPro" id="IPR022085">
    <property type="entry name" value="OpdG"/>
</dbReference>
<dbReference type="Pfam" id="PF12311">
    <property type="entry name" value="DUF3632"/>
    <property type="match status" value="1"/>
</dbReference>
<dbReference type="PANTHER" id="PTHR38797">
    <property type="entry name" value="NUCLEAR PORE COMPLEX PROTEIN NUP85-RELATED"/>
    <property type="match status" value="1"/>
</dbReference>
<dbReference type="AlphaFoldDB" id="A0A8H6KRZ2"/>
<evidence type="ECO:0000313" key="2">
    <source>
        <dbReference type="EMBL" id="KAF6835856.1"/>
    </source>
</evidence>
<name>A0A8H6KRZ2_9PEZI</name>
<organism evidence="2 3">
    <name type="scientific">Colletotrichum musicola</name>
    <dbReference type="NCBI Taxonomy" id="2175873"/>
    <lineage>
        <taxon>Eukaryota</taxon>
        <taxon>Fungi</taxon>
        <taxon>Dikarya</taxon>
        <taxon>Ascomycota</taxon>
        <taxon>Pezizomycotina</taxon>
        <taxon>Sordariomycetes</taxon>
        <taxon>Hypocreomycetidae</taxon>
        <taxon>Glomerellales</taxon>
        <taxon>Glomerellaceae</taxon>
        <taxon>Colletotrichum</taxon>
        <taxon>Colletotrichum orchidearum species complex</taxon>
    </lineage>
</organism>
<keyword evidence="3" id="KW-1185">Reference proteome</keyword>
<reference evidence="2" key="1">
    <citation type="journal article" date="2020" name="Phytopathology">
        <title>Genome Sequence Resources of Colletotrichum truncatum, C. plurivorum, C. musicola, and C. sojae: Four Species Pathogenic to Soybean (Glycine max).</title>
        <authorList>
            <person name="Rogerio F."/>
            <person name="Boufleur T.R."/>
            <person name="Ciampi-Guillardi M."/>
            <person name="Sukno S.A."/>
            <person name="Thon M.R."/>
            <person name="Massola Junior N.S."/>
            <person name="Baroncelli R."/>
        </authorList>
    </citation>
    <scope>NUCLEOTIDE SEQUENCE</scope>
    <source>
        <strain evidence="2">LFN0074</strain>
    </source>
</reference>
<dbReference type="EMBL" id="WIGM01000170">
    <property type="protein sequence ID" value="KAF6835856.1"/>
    <property type="molecule type" value="Genomic_DNA"/>
</dbReference>
<dbReference type="InterPro" id="IPR053204">
    <property type="entry name" value="Oxopyrrolidines_Biosynth-assoc"/>
</dbReference>
<evidence type="ECO:0000313" key="3">
    <source>
        <dbReference type="Proteomes" id="UP000639643"/>
    </source>
</evidence>
<dbReference type="PANTHER" id="PTHR38797:SF4">
    <property type="entry name" value="NUCLEAR PORE COMPLEX PROTEIN NUP85"/>
    <property type="match status" value="1"/>
</dbReference>
<accession>A0A8H6KRZ2</accession>
<sequence>MSDSSTNPMKETVTGGKMVLETTPTAQNLASATTKIADEYTSEVATEVAIKPAKEAQVEVKDEDTKNLATASATMLKTGEFMKSLMAQYVACDSMNETGHIETERTIVFKPTVDPITESEPMEEVLPSEDKAEATMTGPPETGIPAPTHASKSPAKNEGNTPSWEDTLLQLGSIKAVDLLEEERDILRAFACGMQPATQDSSEKAARAINVLCPPLGQDNEKVADWVWMCWEVMFNIVQSPDVASGVLDRLVSIIESLHRRARGNVKIDGPDPTTGYMQFTEEAAQAWQNMNSFAARCLAGSIGGPFNQAMYALRLALEEELSSTPEITVCRMKVACSWITYASKPMLRWALENAGRTDVSPDDDAAYVKRGPLYHGPPTMCLQRWGYWINRFNELGKDAAGAGEEAQKLALEAAKTMKQVEAQLGNRV</sequence>
<gene>
    <name evidence="2" type="ORF">CMUS01_05637</name>
</gene>
<feature type="region of interest" description="Disordered" evidence="1">
    <location>
        <begin position="119"/>
        <end position="164"/>
    </location>
</feature>
<feature type="region of interest" description="Disordered" evidence="1">
    <location>
        <begin position="1"/>
        <end position="21"/>
    </location>
</feature>
<protein>
    <submittedName>
        <fullName evidence="2">Uncharacterized protein</fullName>
    </submittedName>
</protein>
<comment type="caution">
    <text evidence="2">The sequence shown here is derived from an EMBL/GenBank/DDBJ whole genome shotgun (WGS) entry which is preliminary data.</text>
</comment>
<dbReference type="OrthoDB" id="3350591at2759"/>
<evidence type="ECO:0000256" key="1">
    <source>
        <dbReference type="SAM" id="MobiDB-lite"/>
    </source>
</evidence>
<proteinExistence type="predicted"/>
<dbReference type="Proteomes" id="UP000639643">
    <property type="component" value="Unassembled WGS sequence"/>
</dbReference>